<dbReference type="EMBL" id="JBHFFA010000006">
    <property type="protein sequence ID" value="KAL2620485.1"/>
    <property type="molecule type" value="Genomic_DNA"/>
</dbReference>
<organism evidence="1 2">
    <name type="scientific">Riccia fluitans</name>
    <dbReference type="NCBI Taxonomy" id="41844"/>
    <lineage>
        <taxon>Eukaryota</taxon>
        <taxon>Viridiplantae</taxon>
        <taxon>Streptophyta</taxon>
        <taxon>Embryophyta</taxon>
        <taxon>Marchantiophyta</taxon>
        <taxon>Marchantiopsida</taxon>
        <taxon>Marchantiidae</taxon>
        <taxon>Marchantiales</taxon>
        <taxon>Ricciaceae</taxon>
        <taxon>Riccia</taxon>
    </lineage>
</organism>
<sequence length="70" mass="7733">MLQDLFHTQDSTRMKVIDEEHASQPTIEEIIDEEGVFNGMPNLATAQAHEAQLQMHAIGALRTCGPMVQG</sequence>
<evidence type="ECO:0000313" key="1">
    <source>
        <dbReference type="EMBL" id="KAL2620485.1"/>
    </source>
</evidence>
<name>A0ABD1Y167_9MARC</name>
<evidence type="ECO:0000313" key="2">
    <source>
        <dbReference type="Proteomes" id="UP001605036"/>
    </source>
</evidence>
<proteinExistence type="predicted"/>
<keyword evidence="2" id="KW-1185">Reference proteome</keyword>
<gene>
    <name evidence="1" type="ORF">R1flu_000690</name>
</gene>
<accession>A0ABD1Y167</accession>
<protein>
    <submittedName>
        <fullName evidence="1">Uncharacterized protein</fullName>
    </submittedName>
</protein>
<dbReference type="AlphaFoldDB" id="A0ABD1Y167"/>
<reference evidence="1 2" key="1">
    <citation type="submission" date="2024-09" db="EMBL/GenBank/DDBJ databases">
        <title>Chromosome-scale assembly of Riccia fluitans.</title>
        <authorList>
            <person name="Paukszto L."/>
            <person name="Sawicki J."/>
            <person name="Karawczyk K."/>
            <person name="Piernik-Szablinska J."/>
            <person name="Szczecinska M."/>
            <person name="Mazdziarz M."/>
        </authorList>
    </citation>
    <scope>NUCLEOTIDE SEQUENCE [LARGE SCALE GENOMIC DNA]</scope>
    <source>
        <strain evidence="1">Rf_01</strain>
        <tissue evidence="1">Aerial parts of the thallus</tissue>
    </source>
</reference>
<dbReference type="Proteomes" id="UP001605036">
    <property type="component" value="Unassembled WGS sequence"/>
</dbReference>
<comment type="caution">
    <text evidence="1">The sequence shown here is derived from an EMBL/GenBank/DDBJ whole genome shotgun (WGS) entry which is preliminary data.</text>
</comment>